<evidence type="ECO:0000313" key="4">
    <source>
        <dbReference type="Proteomes" id="UP001266305"/>
    </source>
</evidence>
<comment type="caution">
    <text evidence="3">The sequence shown here is derived from an EMBL/GenBank/DDBJ whole genome shotgun (WGS) entry which is preliminary data.</text>
</comment>
<dbReference type="EMBL" id="JASSZA010000006">
    <property type="protein sequence ID" value="KAK2107783.1"/>
    <property type="molecule type" value="Genomic_DNA"/>
</dbReference>
<accession>A0ABQ9VGM1</accession>
<feature type="region of interest" description="Disordered" evidence="1">
    <location>
        <begin position="1"/>
        <end position="26"/>
    </location>
</feature>
<keyword evidence="4" id="KW-1185">Reference proteome</keyword>
<dbReference type="Pfam" id="PF07699">
    <property type="entry name" value="Ephrin_rec_like"/>
    <property type="match status" value="1"/>
</dbReference>
<protein>
    <submittedName>
        <fullName evidence="3">Ephrin type-B receptor 3</fullName>
    </submittedName>
</protein>
<sequence>MENLSASRQLERPVRGSGGQQRCPLSPALTCPPGSYKAKQGEGPCLPCPPNSQTTSPAASICTCHNNFYHADSEFVDCLYQ</sequence>
<evidence type="ECO:0000313" key="3">
    <source>
        <dbReference type="EMBL" id="KAK2107783.1"/>
    </source>
</evidence>
<feature type="domain" description="Tyrosine-protein kinase ephrin type A/B receptor-like" evidence="2">
    <location>
        <begin position="29"/>
        <end position="60"/>
    </location>
</feature>
<evidence type="ECO:0000256" key="1">
    <source>
        <dbReference type="SAM" id="MobiDB-lite"/>
    </source>
</evidence>
<name>A0ABQ9VGM1_SAGOE</name>
<evidence type="ECO:0000259" key="2">
    <source>
        <dbReference type="Pfam" id="PF07699"/>
    </source>
</evidence>
<dbReference type="Gene3D" id="2.10.50.10">
    <property type="entry name" value="Tumor Necrosis Factor Receptor, subunit A, domain 2"/>
    <property type="match status" value="1"/>
</dbReference>
<organism evidence="3 4">
    <name type="scientific">Saguinus oedipus</name>
    <name type="common">Cotton-top tamarin</name>
    <name type="synonym">Oedipomidas oedipus</name>
    <dbReference type="NCBI Taxonomy" id="9490"/>
    <lineage>
        <taxon>Eukaryota</taxon>
        <taxon>Metazoa</taxon>
        <taxon>Chordata</taxon>
        <taxon>Craniata</taxon>
        <taxon>Vertebrata</taxon>
        <taxon>Euteleostomi</taxon>
        <taxon>Mammalia</taxon>
        <taxon>Eutheria</taxon>
        <taxon>Euarchontoglires</taxon>
        <taxon>Primates</taxon>
        <taxon>Haplorrhini</taxon>
        <taxon>Platyrrhini</taxon>
        <taxon>Cebidae</taxon>
        <taxon>Callitrichinae</taxon>
        <taxon>Saguinus</taxon>
    </lineage>
</organism>
<gene>
    <name evidence="3" type="primary">EPHB3_1</name>
    <name evidence="3" type="ORF">P7K49_012948</name>
</gene>
<proteinExistence type="predicted"/>
<reference evidence="3 4" key="1">
    <citation type="submission" date="2023-05" db="EMBL/GenBank/DDBJ databases">
        <title>B98-5 Cell Line De Novo Hybrid Assembly: An Optical Mapping Approach.</title>
        <authorList>
            <person name="Kananen K."/>
            <person name="Auerbach J.A."/>
            <person name="Kautto E."/>
            <person name="Blachly J.S."/>
        </authorList>
    </citation>
    <scope>NUCLEOTIDE SEQUENCE [LARGE SCALE GENOMIC DNA]</scope>
    <source>
        <strain evidence="3">B95-8</strain>
        <tissue evidence="3">Cell line</tissue>
    </source>
</reference>
<dbReference type="SUPFAM" id="SSF57184">
    <property type="entry name" value="Growth factor receptor domain"/>
    <property type="match status" value="1"/>
</dbReference>
<dbReference type="InterPro" id="IPR011641">
    <property type="entry name" value="Tyr-kin_ephrin_A/B_rcpt-like"/>
</dbReference>
<dbReference type="InterPro" id="IPR009030">
    <property type="entry name" value="Growth_fac_rcpt_cys_sf"/>
</dbReference>
<dbReference type="Proteomes" id="UP001266305">
    <property type="component" value="Unassembled WGS sequence"/>
</dbReference>
<keyword evidence="3" id="KW-0675">Receptor</keyword>